<protein>
    <submittedName>
        <fullName evidence="3">Transposase</fullName>
    </submittedName>
</protein>
<evidence type="ECO:0000259" key="1">
    <source>
        <dbReference type="Pfam" id="PF01609"/>
    </source>
</evidence>
<dbReference type="PANTHER" id="PTHR30007">
    <property type="entry name" value="PHP DOMAIN PROTEIN"/>
    <property type="match status" value="1"/>
</dbReference>
<name>A0A318SE15_9DEIO</name>
<dbReference type="Pfam" id="PF01609">
    <property type="entry name" value="DDE_Tnp_1"/>
    <property type="match status" value="1"/>
</dbReference>
<dbReference type="OrthoDB" id="63271at2"/>
<gene>
    <name evidence="3" type="ORF">DES52_103134</name>
</gene>
<sequence length="277" mass="31877">MQWSNIVAFLPPQRSFKGRPPHDHRRILNGILWVLRTGAPWRDLPERYGKWNSVYVRFRRWTQCGIWQRLLHALQRDADLQGRLDWKTHFVDGTVIRAHPCAAGAHGEQALGRSRGGFSTKLHLRAEGNGKPMAFVLSGGERHEAKFLESLLDLGKVKRAGRGRPRSKSAVLVGDRGYSYPSLRRLLSKRNIKAVIPTRRDQPCSFTFDAFVYRERNKIERLVGRLKRHRRIATRYDKLAVIFEAWVTIACILEWLLDVVAFHISNHRCGPVTSTTA</sequence>
<evidence type="ECO:0000259" key="2">
    <source>
        <dbReference type="Pfam" id="PF13340"/>
    </source>
</evidence>
<evidence type="ECO:0000313" key="3">
    <source>
        <dbReference type="EMBL" id="PYE55301.1"/>
    </source>
</evidence>
<dbReference type="InterPro" id="IPR025161">
    <property type="entry name" value="IS402-like_dom"/>
</dbReference>
<dbReference type="GO" id="GO:0004803">
    <property type="term" value="F:transposase activity"/>
    <property type="evidence" value="ECO:0007669"/>
    <property type="project" value="InterPro"/>
</dbReference>
<proteinExistence type="predicted"/>
<dbReference type="GO" id="GO:0003677">
    <property type="term" value="F:DNA binding"/>
    <property type="evidence" value="ECO:0007669"/>
    <property type="project" value="InterPro"/>
</dbReference>
<dbReference type="NCBIfam" id="NF033580">
    <property type="entry name" value="transpos_IS5_3"/>
    <property type="match status" value="1"/>
</dbReference>
<keyword evidence="4" id="KW-1185">Reference proteome</keyword>
<feature type="domain" description="Insertion element IS402-like" evidence="2">
    <location>
        <begin position="2"/>
        <end position="70"/>
    </location>
</feature>
<dbReference type="GO" id="GO:0006313">
    <property type="term" value="P:DNA transposition"/>
    <property type="evidence" value="ECO:0007669"/>
    <property type="project" value="InterPro"/>
</dbReference>
<reference evidence="3 4" key="1">
    <citation type="submission" date="2018-06" db="EMBL/GenBank/DDBJ databases">
        <title>Genomic Encyclopedia of Type Strains, Phase IV (KMG-IV): sequencing the most valuable type-strain genomes for metagenomic binning, comparative biology and taxonomic classification.</title>
        <authorList>
            <person name="Goeker M."/>
        </authorList>
    </citation>
    <scope>NUCLEOTIDE SEQUENCE [LARGE SCALE GENOMIC DNA]</scope>
    <source>
        <strain evidence="3 4">DSM 18048</strain>
    </source>
</reference>
<dbReference type="EMBL" id="QJSX01000003">
    <property type="protein sequence ID" value="PYE55301.1"/>
    <property type="molecule type" value="Genomic_DNA"/>
</dbReference>
<feature type="domain" description="Transposase IS4-like" evidence="1">
    <location>
        <begin position="91"/>
        <end position="253"/>
    </location>
</feature>
<organism evidence="3 4">
    <name type="scientific">Deinococcus yavapaiensis KR-236</name>
    <dbReference type="NCBI Taxonomy" id="694435"/>
    <lineage>
        <taxon>Bacteria</taxon>
        <taxon>Thermotogati</taxon>
        <taxon>Deinococcota</taxon>
        <taxon>Deinococci</taxon>
        <taxon>Deinococcales</taxon>
        <taxon>Deinococcaceae</taxon>
        <taxon>Deinococcus</taxon>
    </lineage>
</organism>
<accession>A0A318SE15</accession>
<dbReference type="PANTHER" id="PTHR30007:SF1">
    <property type="entry name" value="BLR1914 PROTEIN"/>
    <property type="match status" value="1"/>
</dbReference>
<dbReference type="Proteomes" id="UP000248326">
    <property type="component" value="Unassembled WGS sequence"/>
</dbReference>
<evidence type="ECO:0000313" key="4">
    <source>
        <dbReference type="Proteomes" id="UP000248326"/>
    </source>
</evidence>
<dbReference type="Pfam" id="PF13340">
    <property type="entry name" value="DUF4096"/>
    <property type="match status" value="1"/>
</dbReference>
<dbReference type="InterPro" id="IPR002559">
    <property type="entry name" value="Transposase_11"/>
</dbReference>
<comment type="caution">
    <text evidence="3">The sequence shown here is derived from an EMBL/GenBank/DDBJ whole genome shotgun (WGS) entry which is preliminary data.</text>
</comment>
<dbReference type="AlphaFoldDB" id="A0A318SE15"/>